<keyword evidence="5" id="KW-1185">Reference proteome</keyword>
<evidence type="ECO:0000256" key="1">
    <source>
        <dbReference type="ARBA" id="ARBA00022737"/>
    </source>
</evidence>
<gene>
    <name evidence="4" type="ORF">AB4M04_11485</name>
</gene>
<feature type="transmembrane region" description="Helical" evidence="2">
    <location>
        <begin position="118"/>
        <end position="140"/>
    </location>
</feature>
<protein>
    <submittedName>
        <fullName evidence="4">RHS repeat-associated core domain-containing protein</fullName>
    </submittedName>
</protein>
<evidence type="ECO:0000259" key="3">
    <source>
        <dbReference type="Pfam" id="PF25023"/>
    </source>
</evidence>
<keyword evidence="2" id="KW-1133">Transmembrane helix</keyword>
<reference evidence="4 5" key="1">
    <citation type="submission" date="2024-07" db="EMBL/GenBank/DDBJ databases">
        <title>Genomes of novel Serratia strains from suburban soil.</title>
        <authorList>
            <person name="Markert E.X."/>
            <person name="Severe K."/>
            <person name="Severe L."/>
            <person name="Twing K.I."/>
            <person name="Ward L.M."/>
        </authorList>
    </citation>
    <scope>NUCLEOTIDE SEQUENCE [LARGE SCALE GENOMIC DNA]</scope>
    <source>
        <strain evidence="4 5">3C-UT</strain>
    </source>
</reference>
<dbReference type="InterPro" id="IPR050708">
    <property type="entry name" value="T6SS_VgrG/RHS"/>
</dbReference>
<dbReference type="Gene3D" id="2.180.10.10">
    <property type="entry name" value="RHS repeat-associated core"/>
    <property type="match status" value="1"/>
</dbReference>
<keyword evidence="1" id="KW-0677">Repeat</keyword>
<dbReference type="RefSeq" id="WP_261413547.1">
    <property type="nucleotide sequence ID" value="NZ_CAMKRT010000002.1"/>
</dbReference>
<evidence type="ECO:0000256" key="2">
    <source>
        <dbReference type="SAM" id="Phobius"/>
    </source>
</evidence>
<name>A0ABV3UHZ2_9GAMM</name>
<dbReference type="EMBL" id="JBFQXQ010000001">
    <property type="protein sequence ID" value="MEX3172705.1"/>
    <property type="molecule type" value="Genomic_DNA"/>
</dbReference>
<organism evidence="4 5">
    <name type="scientific">Serratia quinivorans</name>
    <dbReference type="NCBI Taxonomy" id="137545"/>
    <lineage>
        <taxon>Bacteria</taxon>
        <taxon>Pseudomonadati</taxon>
        <taxon>Pseudomonadota</taxon>
        <taxon>Gammaproteobacteria</taxon>
        <taxon>Enterobacterales</taxon>
        <taxon>Yersiniaceae</taxon>
        <taxon>Serratia</taxon>
    </lineage>
</organism>
<dbReference type="Proteomes" id="UP001558101">
    <property type="component" value="Unassembled WGS sequence"/>
</dbReference>
<dbReference type="InterPro" id="IPR056823">
    <property type="entry name" value="TEN-like_YD-shell"/>
</dbReference>
<accession>A0ABV3UHZ2</accession>
<evidence type="ECO:0000313" key="5">
    <source>
        <dbReference type="Proteomes" id="UP001558101"/>
    </source>
</evidence>
<keyword evidence="2" id="KW-0472">Membrane</keyword>
<proteinExistence type="predicted"/>
<feature type="transmembrane region" description="Helical" evidence="2">
    <location>
        <begin position="152"/>
        <end position="173"/>
    </location>
</feature>
<evidence type="ECO:0000313" key="4">
    <source>
        <dbReference type="EMBL" id="MEX3172705.1"/>
    </source>
</evidence>
<keyword evidence="2" id="KW-0812">Transmembrane</keyword>
<dbReference type="InterPro" id="IPR022385">
    <property type="entry name" value="Rhs_assc_core"/>
</dbReference>
<feature type="domain" description="Teneurin-like YD-shell" evidence="3">
    <location>
        <begin position="7"/>
        <end position="80"/>
    </location>
</feature>
<dbReference type="PANTHER" id="PTHR32305">
    <property type="match status" value="1"/>
</dbReference>
<sequence>MNFTFTSTDMTGSVLQTMNPESGVTQQQSYSAYGDILRTASDAQFPGFNGERRDPLTRTTHLGNGYRAYNPILMRFHAPDNMSPFGAGGINSYAYCSGDPINNSDPSGHMSARAGMGIGLAALGLIASAATASIAIAAAGSVTTAWRASSTLALMAGSVGIAADIASIAAGIASEKKPEDSSALSWASLVFGAIDN</sequence>
<dbReference type="Pfam" id="PF25023">
    <property type="entry name" value="TEN_YD-shell"/>
    <property type="match status" value="1"/>
</dbReference>
<comment type="caution">
    <text evidence="4">The sequence shown here is derived from an EMBL/GenBank/DDBJ whole genome shotgun (WGS) entry which is preliminary data.</text>
</comment>
<dbReference type="SUPFAM" id="SSF56399">
    <property type="entry name" value="ADP-ribosylation"/>
    <property type="match status" value="1"/>
</dbReference>
<dbReference type="PANTHER" id="PTHR32305:SF15">
    <property type="entry name" value="PROTEIN RHSA-RELATED"/>
    <property type="match status" value="1"/>
</dbReference>
<dbReference type="NCBIfam" id="TIGR03696">
    <property type="entry name" value="Rhs_assc_core"/>
    <property type="match status" value="1"/>
</dbReference>